<dbReference type="AlphaFoldDB" id="A0A1F5ZH39"/>
<comment type="subcellular location">
    <subcellularLocation>
        <location evidence="1">Cell membrane</location>
        <topology evidence="1">Peripheral membrane protein</topology>
        <orientation evidence="1">Cytoplasmic side</orientation>
    </subcellularLocation>
</comment>
<sequence length="90" mass="10621">MKHIILSLIRFYQRYLSFDTGLPKKLYVIDGACRFRPTCSQYTYEAIERYGIIYGLWVGLRRIIKCNPWNKGGWDPVPSINSKHKILNPK</sequence>
<dbReference type="STRING" id="1798370.A2Z00_05280"/>
<dbReference type="GO" id="GO:0005886">
    <property type="term" value="C:plasma membrane"/>
    <property type="evidence" value="ECO:0007669"/>
    <property type="project" value="UniProtKB-SubCell"/>
</dbReference>
<dbReference type="PANTHER" id="PTHR33383">
    <property type="entry name" value="MEMBRANE PROTEIN INSERTION EFFICIENCY FACTOR-RELATED"/>
    <property type="match status" value="1"/>
</dbReference>
<dbReference type="EMBL" id="MFIZ01000016">
    <property type="protein sequence ID" value="OGG11750.1"/>
    <property type="molecule type" value="Genomic_DNA"/>
</dbReference>
<comment type="function">
    <text evidence="1">Could be involved in insertion of integral membrane proteins into the membrane.</text>
</comment>
<keyword evidence="1" id="KW-0472">Membrane</keyword>
<dbReference type="InterPro" id="IPR002696">
    <property type="entry name" value="Membr_insert_effic_factor_YidD"/>
</dbReference>
<evidence type="ECO:0000313" key="3">
    <source>
        <dbReference type="Proteomes" id="UP000177268"/>
    </source>
</evidence>
<dbReference type="PANTHER" id="PTHR33383:SF1">
    <property type="entry name" value="MEMBRANE PROTEIN INSERTION EFFICIENCY FACTOR-RELATED"/>
    <property type="match status" value="1"/>
</dbReference>
<comment type="similarity">
    <text evidence="1">Belongs to the UPF0161 family.</text>
</comment>
<dbReference type="Proteomes" id="UP000177268">
    <property type="component" value="Unassembled WGS sequence"/>
</dbReference>
<protein>
    <recommendedName>
        <fullName evidence="1">Putative membrane protein insertion efficiency factor</fullName>
    </recommendedName>
</protein>
<dbReference type="SMART" id="SM01234">
    <property type="entry name" value="Haemolytic"/>
    <property type="match status" value="1"/>
</dbReference>
<keyword evidence="1" id="KW-1003">Cell membrane</keyword>
<dbReference type="NCBIfam" id="TIGR00278">
    <property type="entry name" value="membrane protein insertion efficiency factor YidD"/>
    <property type="match status" value="1"/>
</dbReference>
<organism evidence="2 3">
    <name type="scientific">Candidatus Gottesmanbacteria bacterium RBG_13_45_10</name>
    <dbReference type="NCBI Taxonomy" id="1798370"/>
    <lineage>
        <taxon>Bacteria</taxon>
        <taxon>Candidatus Gottesmaniibacteriota</taxon>
    </lineage>
</organism>
<proteinExistence type="inferred from homology"/>
<comment type="caution">
    <text evidence="2">The sequence shown here is derived from an EMBL/GenBank/DDBJ whole genome shotgun (WGS) entry which is preliminary data.</text>
</comment>
<evidence type="ECO:0000256" key="1">
    <source>
        <dbReference type="HAMAP-Rule" id="MF_00386"/>
    </source>
</evidence>
<name>A0A1F5ZH39_9BACT</name>
<dbReference type="HAMAP" id="MF_00386">
    <property type="entry name" value="UPF0161_YidD"/>
    <property type="match status" value="1"/>
</dbReference>
<gene>
    <name evidence="2" type="ORF">A2Z00_05280</name>
</gene>
<evidence type="ECO:0000313" key="2">
    <source>
        <dbReference type="EMBL" id="OGG11750.1"/>
    </source>
</evidence>
<reference evidence="2 3" key="1">
    <citation type="journal article" date="2016" name="Nat. Commun.">
        <title>Thousands of microbial genomes shed light on interconnected biogeochemical processes in an aquifer system.</title>
        <authorList>
            <person name="Anantharaman K."/>
            <person name="Brown C.T."/>
            <person name="Hug L.A."/>
            <person name="Sharon I."/>
            <person name="Castelle C.J."/>
            <person name="Probst A.J."/>
            <person name="Thomas B.C."/>
            <person name="Singh A."/>
            <person name="Wilkins M.J."/>
            <person name="Karaoz U."/>
            <person name="Brodie E.L."/>
            <person name="Williams K.H."/>
            <person name="Hubbard S.S."/>
            <person name="Banfield J.F."/>
        </authorList>
    </citation>
    <scope>NUCLEOTIDE SEQUENCE [LARGE SCALE GENOMIC DNA]</scope>
</reference>
<dbReference type="Pfam" id="PF01809">
    <property type="entry name" value="YidD"/>
    <property type="match status" value="1"/>
</dbReference>
<accession>A0A1F5ZH39</accession>